<dbReference type="EMBL" id="JACBZM010000001">
    <property type="protein sequence ID" value="NYI44635.1"/>
    <property type="molecule type" value="Genomic_DNA"/>
</dbReference>
<protein>
    <submittedName>
        <fullName evidence="1">Uncharacterized protein</fullName>
    </submittedName>
</protein>
<name>A0A7Y9ZIM6_9ACTN</name>
<proteinExistence type="predicted"/>
<organism evidence="1 2">
    <name type="scientific">Nocardioides aromaticivorans</name>
    <dbReference type="NCBI Taxonomy" id="200618"/>
    <lineage>
        <taxon>Bacteria</taxon>
        <taxon>Bacillati</taxon>
        <taxon>Actinomycetota</taxon>
        <taxon>Actinomycetes</taxon>
        <taxon>Propionibacteriales</taxon>
        <taxon>Nocardioidaceae</taxon>
        <taxon>Nocardioides</taxon>
    </lineage>
</organism>
<evidence type="ECO:0000313" key="1">
    <source>
        <dbReference type="EMBL" id="NYI44635.1"/>
    </source>
</evidence>
<dbReference type="Proteomes" id="UP000562045">
    <property type="component" value="Unassembled WGS sequence"/>
</dbReference>
<dbReference type="RefSeq" id="WP_179648436.1">
    <property type="nucleotide sequence ID" value="NZ_JACBZM010000001.1"/>
</dbReference>
<accession>A0A7Y9ZIM6</accession>
<reference evidence="1 2" key="1">
    <citation type="submission" date="2020-07" db="EMBL/GenBank/DDBJ databases">
        <title>Sequencing the genomes of 1000 actinobacteria strains.</title>
        <authorList>
            <person name="Klenk H.-P."/>
        </authorList>
    </citation>
    <scope>NUCLEOTIDE SEQUENCE [LARGE SCALE GENOMIC DNA]</scope>
    <source>
        <strain evidence="1 2">DSM 15131</strain>
    </source>
</reference>
<dbReference type="AlphaFoldDB" id="A0A7Y9ZIM6"/>
<evidence type="ECO:0000313" key="2">
    <source>
        <dbReference type="Proteomes" id="UP000562045"/>
    </source>
</evidence>
<sequence length="119" mass="12598">MAATALAAGFLATPSSQAWDDDPHVVVKGGGGCQQLFFQASAVQFYLDNGETSSSAFVKGSYKVDFYNISGTPANGNAGYAVVECSNVFKPAQKYYWYRAVSIQRPRVGNAQTINLGGG</sequence>
<gene>
    <name evidence="1" type="ORF">BJ993_001715</name>
</gene>
<comment type="caution">
    <text evidence="1">The sequence shown here is derived from an EMBL/GenBank/DDBJ whole genome shotgun (WGS) entry which is preliminary data.</text>
</comment>